<dbReference type="RefSeq" id="WP_205106161.1">
    <property type="nucleotide sequence ID" value="NZ_BAAAHT010000001.1"/>
</dbReference>
<feature type="transmembrane region" description="Helical" evidence="1">
    <location>
        <begin position="137"/>
        <end position="156"/>
    </location>
</feature>
<protein>
    <submittedName>
        <fullName evidence="2">Uncharacterized membrane protein HdeD (DUF308 family)</fullName>
    </submittedName>
</protein>
<feature type="transmembrane region" description="Helical" evidence="1">
    <location>
        <begin position="40"/>
        <end position="63"/>
    </location>
</feature>
<keyword evidence="3" id="KW-1185">Reference proteome</keyword>
<dbReference type="EMBL" id="JAFBBU010000001">
    <property type="protein sequence ID" value="MBM7470397.1"/>
    <property type="molecule type" value="Genomic_DNA"/>
</dbReference>
<evidence type="ECO:0000256" key="1">
    <source>
        <dbReference type="SAM" id="Phobius"/>
    </source>
</evidence>
<feature type="transmembrane region" description="Helical" evidence="1">
    <location>
        <begin position="162"/>
        <end position="183"/>
    </location>
</feature>
<evidence type="ECO:0000313" key="3">
    <source>
        <dbReference type="Proteomes" id="UP000776164"/>
    </source>
</evidence>
<name>A0ABS2L006_9MICO</name>
<evidence type="ECO:0000313" key="2">
    <source>
        <dbReference type="EMBL" id="MBM7470397.1"/>
    </source>
</evidence>
<keyword evidence="1" id="KW-1133">Transmembrane helix</keyword>
<accession>A0ABS2L006</accession>
<feature type="transmembrane region" description="Helical" evidence="1">
    <location>
        <begin position="75"/>
        <end position="93"/>
    </location>
</feature>
<keyword evidence="1" id="KW-0472">Membrane</keyword>
<feature type="transmembrane region" description="Helical" evidence="1">
    <location>
        <begin position="12"/>
        <end position="34"/>
    </location>
</feature>
<organism evidence="2 3">
    <name type="scientific">Subtercola frigoramans</name>
    <dbReference type="NCBI Taxonomy" id="120298"/>
    <lineage>
        <taxon>Bacteria</taxon>
        <taxon>Bacillati</taxon>
        <taxon>Actinomycetota</taxon>
        <taxon>Actinomycetes</taxon>
        <taxon>Micrococcales</taxon>
        <taxon>Microbacteriaceae</taxon>
        <taxon>Subtercola</taxon>
    </lineage>
</organism>
<gene>
    <name evidence="2" type="ORF">JOE66_000031</name>
</gene>
<keyword evidence="1" id="KW-0812">Transmembrane</keyword>
<comment type="caution">
    <text evidence="2">The sequence shown here is derived from an EMBL/GenBank/DDBJ whole genome shotgun (WGS) entry which is preliminary data.</text>
</comment>
<dbReference type="Proteomes" id="UP000776164">
    <property type="component" value="Unassembled WGS sequence"/>
</dbReference>
<feature type="transmembrane region" description="Helical" evidence="1">
    <location>
        <begin position="99"/>
        <end position="117"/>
    </location>
</feature>
<sequence>MSHQPAIVEGRSPYWGVPVARAVPAFVVGLYLAFNLNHSSQVGLFVFGAFAVTSALLVSLLSLRVMAPGVIRRLFVTQAIVGLAMGAAALVFNSGGVPFFLYIVTLYASLTGFLELYSGLRSRTAQSESERLSARDWIAVGSFTAILALVFLLLPLDIVTAVGLFGGYAVILGIFLVIGGLSLRWGHEPSNLTRLNQETTP</sequence>
<proteinExistence type="predicted"/>
<reference evidence="2 3" key="1">
    <citation type="submission" date="2021-01" db="EMBL/GenBank/DDBJ databases">
        <title>Sequencing the genomes of 1000 actinobacteria strains.</title>
        <authorList>
            <person name="Klenk H.-P."/>
        </authorList>
    </citation>
    <scope>NUCLEOTIDE SEQUENCE [LARGE SCALE GENOMIC DNA]</scope>
    <source>
        <strain evidence="2 3">DSM 13057</strain>
    </source>
</reference>